<keyword evidence="3" id="KW-1185">Reference proteome</keyword>
<reference evidence="2 3" key="1">
    <citation type="submission" date="2020-07" db="EMBL/GenBank/DDBJ databases">
        <title>Sequencing the genomes of 1000 actinobacteria strains.</title>
        <authorList>
            <person name="Klenk H.-P."/>
        </authorList>
    </citation>
    <scope>NUCLEOTIDE SEQUENCE [LARGE SCALE GENOMIC DNA]</scope>
    <source>
        <strain evidence="2 3">DSM 18965</strain>
    </source>
</reference>
<gene>
    <name evidence="2" type="ORF">BKA08_001828</name>
</gene>
<protein>
    <recommendedName>
        <fullName evidence="4">Reprolysin-like metallo-peptidase family M12B</fullName>
    </recommendedName>
</protein>
<dbReference type="AlphaFoldDB" id="A0A7Y9F2M4"/>
<keyword evidence="1" id="KW-0732">Signal</keyword>
<evidence type="ECO:0000313" key="2">
    <source>
        <dbReference type="EMBL" id="NYD57590.1"/>
    </source>
</evidence>
<dbReference type="RefSeq" id="WP_179615331.1">
    <property type="nucleotide sequence ID" value="NZ_JACCBE010000001.1"/>
</dbReference>
<dbReference type="Gene3D" id="3.40.390.10">
    <property type="entry name" value="Collagenase (Catalytic Domain)"/>
    <property type="match status" value="1"/>
</dbReference>
<proteinExistence type="predicted"/>
<feature type="signal peptide" evidence="1">
    <location>
        <begin position="1"/>
        <end position="30"/>
    </location>
</feature>
<accession>A0A7Y9F2M4</accession>
<comment type="caution">
    <text evidence="2">The sequence shown here is derived from an EMBL/GenBank/DDBJ whole genome shotgun (WGS) entry which is preliminary data.</text>
</comment>
<evidence type="ECO:0000313" key="3">
    <source>
        <dbReference type="Proteomes" id="UP000516957"/>
    </source>
</evidence>
<dbReference type="PROSITE" id="PS51318">
    <property type="entry name" value="TAT"/>
    <property type="match status" value="1"/>
</dbReference>
<sequence>MTRSRLAVLAATAMAAGLLPALSITGSAAAAPITLRAASDADDIFTTLPGFEPDGDRVRVEASDFAAVRVDLGAARRALAGAPQRVAKRGEVFELPTPDGDTERFSVHRTTVMEPELAAAHPELRTYAGQSLDTPGRSVALDITPLGLHASVRGPGGDYLVDPAYDGRGTTEHVSYYTKDATTPVPDLLEQEEPRDISARVATRAADDEAGEPVTRRTYRIAIGNDPSYAAYFGTENVMAEKVTLMTRVNQVYNDDLGIRMVLINDSEDLNFDTEAKAQGPDGPCGAAPCFDPPVGDPESDDYEPGMLEYCSPGALGRMRTVLGQVVGADAYDLGHLVLGVNGGGVAYLGVVGQDYSSGGCTGLPEPRGDFFAIDYVAHEIGHQFAGNHTFNGTKGACGGNIADASVEPGSGSSVMAYAGICGTDDLQPHTDPYFSQLTVAEVTSFVTERVRSAYEVQTVSLRGFDSPGDSFDISFGDETRTLTRGENYNRPGVEAAVEEVTGVNVRIARWGYDAYSDFSQAIANPGVPSDAGFQVIFNDELDPFGGGTGTRKNYTSLAVTGAGDVTGFVGETAKGGPASNRGDQVAVTANHKPVVDAGKNRVIPTQTPFELKGSATDADADQDLTYLWEQNNTGLGTALTNNRKRFGPLFRVFSDNAVVTDEAALLSPSPGQNSAGSSATRSFPDLAQVLRGVTNAKTGTCPTPRIDTEAEETAGEPILTDDELDCFSEFLPTRDYQGTGSDRGRKLVFRLTARDGFTEGGGSSYDDVKLRLKKKAGPFLVKNFDDGETIKGGKKVRIAWDVNRTKSLAKKVRIKLSTDNGETWSNVERKTANDGAVRVKIPDVTAEKAWFKIEARGNIFYDVNDQAFSIE</sequence>
<dbReference type="SUPFAM" id="SSF55486">
    <property type="entry name" value="Metalloproteases ('zincins'), catalytic domain"/>
    <property type="match status" value="1"/>
</dbReference>
<name>A0A7Y9F2M4_9ACTN</name>
<dbReference type="EMBL" id="JACCBE010000001">
    <property type="protein sequence ID" value="NYD57590.1"/>
    <property type="molecule type" value="Genomic_DNA"/>
</dbReference>
<dbReference type="Proteomes" id="UP000516957">
    <property type="component" value="Unassembled WGS sequence"/>
</dbReference>
<feature type="chain" id="PRO_5031517515" description="Reprolysin-like metallo-peptidase family M12B" evidence="1">
    <location>
        <begin position="31"/>
        <end position="872"/>
    </location>
</feature>
<dbReference type="Pfam" id="PF13574">
    <property type="entry name" value="Reprolysin_2"/>
    <property type="match status" value="1"/>
</dbReference>
<dbReference type="GO" id="GO:0008237">
    <property type="term" value="F:metallopeptidase activity"/>
    <property type="evidence" value="ECO:0007669"/>
    <property type="project" value="InterPro"/>
</dbReference>
<evidence type="ECO:0000256" key="1">
    <source>
        <dbReference type="SAM" id="SignalP"/>
    </source>
</evidence>
<dbReference type="InterPro" id="IPR006311">
    <property type="entry name" value="TAT_signal"/>
</dbReference>
<organism evidence="2 3">
    <name type="scientific">Nocardioides marinisabuli</name>
    <dbReference type="NCBI Taxonomy" id="419476"/>
    <lineage>
        <taxon>Bacteria</taxon>
        <taxon>Bacillati</taxon>
        <taxon>Actinomycetota</taxon>
        <taxon>Actinomycetes</taxon>
        <taxon>Propionibacteriales</taxon>
        <taxon>Nocardioidaceae</taxon>
        <taxon>Nocardioides</taxon>
    </lineage>
</organism>
<dbReference type="InterPro" id="IPR024079">
    <property type="entry name" value="MetalloPept_cat_dom_sf"/>
</dbReference>
<evidence type="ECO:0008006" key="4">
    <source>
        <dbReference type="Google" id="ProtNLM"/>
    </source>
</evidence>